<dbReference type="AlphaFoldDB" id="A0A1B1U3P6"/>
<dbReference type="InterPro" id="IPR004401">
    <property type="entry name" value="YbaB/EbfC"/>
</dbReference>
<comment type="subcellular location">
    <subcellularLocation>
        <location evidence="2">Cytoplasm</location>
        <location evidence="2">Nucleoid</location>
    </subcellularLocation>
</comment>
<evidence type="ECO:0000313" key="4">
    <source>
        <dbReference type="Proteomes" id="UP000092884"/>
    </source>
</evidence>
<dbReference type="InterPro" id="IPR036894">
    <property type="entry name" value="YbaB-like_sf"/>
</dbReference>
<evidence type="ECO:0000313" key="3">
    <source>
        <dbReference type="EMBL" id="ANV97352.1"/>
    </source>
</evidence>
<organism evidence="3 4">
    <name type="scientific">Helicobacter enhydrae</name>
    <dbReference type="NCBI Taxonomy" id="222136"/>
    <lineage>
        <taxon>Bacteria</taxon>
        <taxon>Pseudomonadati</taxon>
        <taxon>Campylobacterota</taxon>
        <taxon>Epsilonproteobacteria</taxon>
        <taxon>Campylobacterales</taxon>
        <taxon>Helicobacteraceae</taxon>
        <taxon>Helicobacter</taxon>
    </lineage>
</organism>
<protein>
    <recommendedName>
        <fullName evidence="2">Nucleoid-associated protein BBW65_00290</fullName>
    </recommendedName>
</protein>
<dbReference type="PANTHER" id="PTHR33449">
    <property type="entry name" value="NUCLEOID-ASSOCIATED PROTEIN YBAB"/>
    <property type="match status" value="1"/>
</dbReference>
<sequence length="100" mass="10917">MFDMEKLNSLLGDFQQKAKEAQEKDKQTIYTAKSGGGLLRVDVNGGGEVVDIEIDPSLLEDKDSLQILLISAINEAYAQVQDAKQKNAMGMLGNLNLFGQ</sequence>
<dbReference type="EMBL" id="CP016503">
    <property type="protein sequence ID" value="ANV97352.1"/>
    <property type="molecule type" value="Genomic_DNA"/>
</dbReference>
<proteinExistence type="inferred from homology"/>
<name>A0A1B1U3P6_9HELI</name>
<accession>A0A1B1U3P6</accession>
<keyword evidence="1 2" id="KW-0238">DNA-binding</keyword>
<gene>
    <name evidence="3" type="ORF">BBW65_00290</name>
</gene>
<comment type="subunit">
    <text evidence="2">Homodimer.</text>
</comment>
<keyword evidence="4" id="KW-1185">Reference proteome</keyword>
<dbReference type="Gene3D" id="3.30.1310.10">
    <property type="entry name" value="Nucleoid-associated protein YbaB-like domain"/>
    <property type="match status" value="1"/>
</dbReference>
<dbReference type="PIRSF" id="PIRSF004555">
    <property type="entry name" value="UCP004555"/>
    <property type="match status" value="1"/>
</dbReference>
<comment type="function">
    <text evidence="2">Binds to DNA and alters its conformation. May be involved in regulation of gene expression, nucleoid organization and DNA protection.</text>
</comment>
<dbReference type="GO" id="GO:0005829">
    <property type="term" value="C:cytosol"/>
    <property type="evidence" value="ECO:0007669"/>
    <property type="project" value="TreeGrafter"/>
</dbReference>
<dbReference type="GO" id="GO:0003677">
    <property type="term" value="F:DNA binding"/>
    <property type="evidence" value="ECO:0007669"/>
    <property type="project" value="UniProtKB-UniRule"/>
</dbReference>
<reference evidence="4" key="1">
    <citation type="submission" date="2016-07" db="EMBL/GenBank/DDBJ databases">
        <authorList>
            <person name="Florea S."/>
            <person name="Webb J.S."/>
            <person name="Jaromczyk J."/>
            <person name="Schardl C.L."/>
        </authorList>
    </citation>
    <scope>NUCLEOTIDE SEQUENCE [LARGE SCALE GENOMIC DNA]</scope>
    <source>
        <strain evidence="4">MIT 01-6242</strain>
    </source>
</reference>
<evidence type="ECO:0000256" key="2">
    <source>
        <dbReference type="HAMAP-Rule" id="MF_00274"/>
    </source>
</evidence>
<dbReference type="OrthoDB" id="5343857at2"/>
<dbReference type="GO" id="GO:0043590">
    <property type="term" value="C:bacterial nucleoid"/>
    <property type="evidence" value="ECO:0007669"/>
    <property type="project" value="UniProtKB-UniRule"/>
</dbReference>
<comment type="similarity">
    <text evidence="2">Belongs to the YbaB/EbfC family.</text>
</comment>
<dbReference type="SUPFAM" id="SSF82607">
    <property type="entry name" value="YbaB-like"/>
    <property type="match status" value="1"/>
</dbReference>
<dbReference type="KEGG" id="het:BBW65_00290"/>
<dbReference type="STRING" id="222136.BBW65_00290"/>
<dbReference type="Pfam" id="PF02575">
    <property type="entry name" value="YbaB_DNA_bd"/>
    <property type="match status" value="1"/>
</dbReference>
<keyword evidence="2" id="KW-0963">Cytoplasm</keyword>
<dbReference type="RefSeq" id="WP_066338206.1">
    <property type="nucleotide sequence ID" value="NZ_CP016503.1"/>
</dbReference>
<dbReference type="Proteomes" id="UP000092884">
    <property type="component" value="Chromosome"/>
</dbReference>
<dbReference type="NCBIfam" id="TIGR00103">
    <property type="entry name" value="DNA_YbaB_EbfC"/>
    <property type="match status" value="1"/>
</dbReference>
<dbReference type="PANTHER" id="PTHR33449:SF1">
    <property type="entry name" value="NUCLEOID-ASSOCIATED PROTEIN YBAB"/>
    <property type="match status" value="1"/>
</dbReference>
<evidence type="ECO:0000256" key="1">
    <source>
        <dbReference type="ARBA" id="ARBA00023125"/>
    </source>
</evidence>
<dbReference type="HAMAP" id="MF_00274">
    <property type="entry name" value="DNA_YbaB_EbfC"/>
    <property type="match status" value="1"/>
</dbReference>